<dbReference type="Pfam" id="PF08676">
    <property type="entry name" value="MutL_C"/>
    <property type="match status" value="1"/>
</dbReference>
<dbReference type="GO" id="GO:0140664">
    <property type="term" value="F:ATP-dependent DNA damage sensor activity"/>
    <property type="evidence" value="ECO:0007669"/>
    <property type="project" value="InterPro"/>
</dbReference>
<dbReference type="Gene3D" id="3.30.1540.20">
    <property type="entry name" value="MutL, C-terminal domain, dimerisation subdomain"/>
    <property type="match status" value="1"/>
</dbReference>
<proteinExistence type="predicted"/>
<dbReference type="InterPro" id="IPR038973">
    <property type="entry name" value="MutL/Mlh/Pms-like"/>
</dbReference>
<dbReference type="GO" id="GO:0006298">
    <property type="term" value="P:mismatch repair"/>
    <property type="evidence" value="ECO:0007669"/>
    <property type="project" value="InterPro"/>
</dbReference>
<evidence type="ECO:0000313" key="2">
    <source>
        <dbReference type="EMBL" id="RWS20512.1"/>
    </source>
</evidence>
<dbReference type="OrthoDB" id="10254304at2759"/>
<dbReference type="GO" id="GO:0032389">
    <property type="term" value="C:MutLalpha complex"/>
    <property type="evidence" value="ECO:0007669"/>
    <property type="project" value="TreeGrafter"/>
</dbReference>
<dbReference type="PANTHER" id="PTHR10073">
    <property type="entry name" value="DNA MISMATCH REPAIR PROTEIN MLH, PMS, MUTL"/>
    <property type="match status" value="1"/>
</dbReference>
<keyword evidence="3" id="KW-1185">Reference proteome</keyword>
<organism evidence="2 3">
    <name type="scientific">Leptotrombidium deliense</name>
    <dbReference type="NCBI Taxonomy" id="299467"/>
    <lineage>
        <taxon>Eukaryota</taxon>
        <taxon>Metazoa</taxon>
        <taxon>Ecdysozoa</taxon>
        <taxon>Arthropoda</taxon>
        <taxon>Chelicerata</taxon>
        <taxon>Arachnida</taxon>
        <taxon>Acari</taxon>
        <taxon>Acariformes</taxon>
        <taxon>Trombidiformes</taxon>
        <taxon>Prostigmata</taxon>
        <taxon>Anystina</taxon>
        <taxon>Parasitengona</taxon>
        <taxon>Trombiculoidea</taxon>
        <taxon>Trombiculidae</taxon>
        <taxon>Leptotrombidium</taxon>
    </lineage>
</organism>
<gene>
    <name evidence="2" type="ORF">B4U80_08637</name>
</gene>
<accession>A0A443RZ22</accession>
<dbReference type="SMART" id="SM00853">
    <property type="entry name" value="MutL_C"/>
    <property type="match status" value="1"/>
</dbReference>
<dbReference type="GO" id="GO:0016887">
    <property type="term" value="F:ATP hydrolysis activity"/>
    <property type="evidence" value="ECO:0007669"/>
    <property type="project" value="InterPro"/>
</dbReference>
<keyword evidence="2" id="KW-0255">Endonuclease</keyword>
<dbReference type="InterPro" id="IPR042121">
    <property type="entry name" value="MutL_C_regsub"/>
</dbReference>
<dbReference type="SUPFAM" id="SSF118116">
    <property type="entry name" value="DNA mismatch repair protein MutL"/>
    <property type="match status" value="1"/>
</dbReference>
<dbReference type="InterPro" id="IPR037198">
    <property type="entry name" value="MutL_C_sf"/>
</dbReference>
<dbReference type="STRING" id="299467.A0A443RZ22"/>
<comment type="caution">
    <text evidence="2">The sequence shown here is derived from an EMBL/GenBank/DDBJ whole genome shotgun (WGS) entry which is preliminary data.</text>
</comment>
<dbReference type="Gene3D" id="3.30.1370.100">
    <property type="entry name" value="MutL, C-terminal domain, regulatory subdomain"/>
    <property type="match status" value="1"/>
</dbReference>
<keyword evidence="2" id="KW-0540">Nuclease</keyword>
<reference evidence="2 3" key="1">
    <citation type="journal article" date="2018" name="Gigascience">
        <title>Genomes of trombidid mites reveal novel predicted allergens and laterally-transferred genes associated with secondary metabolism.</title>
        <authorList>
            <person name="Dong X."/>
            <person name="Chaisiri K."/>
            <person name="Xia D."/>
            <person name="Armstrong S.D."/>
            <person name="Fang Y."/>
            <person name="Donnelly M.J."/>
            <person name="Kadowaki T."/>
            <person name="McGarry J.W."/>
            <person name="Darby A.C."/>
            <person name="Makepeace B.L."/>
        </authorList>
    </citation>
    <scope>NUCLEOTIDE SEQUENCE [LARGE SCALE GENOMIC DNA]</scope>
    <source>
        <strain evidence="2">UoL-UT</strain>
    </source>
</reference>
<evidence type="ECO:0000259" key="1">
    <source>
        <dbReference type="SMART" id="SM00853"/>
    </source>
</evidence>
<evidence type="ECO:0000313" key="3">
    <source>
        <dbReference type="Proteomes" id="UP000288716"/>
    </source>
</evidence>
<feature type="domain" description="MutL C-terminal dimerisation" evidence="1">
    <location>
        <begin position="3"/>
        <end position="149"/>
    </location>
</feature>
<name>A0A443RZ22_9ACAR</name>
<dbReference type="InterPro" id="IPR014790">
    <property type="entry name" value="MutL_C"/>
</dbReference>
<dbReference type="AlphaFoldDB" id="A0A443RZ22"/>
<dbReference type="InterPro" id="IPR042120">
    <property type="entry name" value="MutL_C_dimsub"/>
</dbReference>
<dbReference type="EMBL" id="NCKV01017119">
    <property type="protein sequence ID" value="RWS20512.1"/>
    <property type="molecule type" value="Genomic_DNA"/>
</dbReference>
<dbReference type="GO" id="GO:0004519">
    <property type="term" value="F:endonuclease activity"/>
    <property type="evidence" value="ECO:0007669"/>
    <property type="project" value="UniProtKB-KW"/>
</dbReference>
<dbReference type="VEuPathDB" id="VectorBase:LDEU011528"/>
<protein>
    <submittedName>
        <fullName evidence="2">Mismatch repair endonuclease PMS2-like protein</fullName>
    </submittedName>
</protein>
<dbReference type="FunFam" id="3.30.1370.100:FF:000001">
    <property type="entry name" value="Mismatch repair endonuclease pms1, putative"/>
    <property type="match status" value="1"/>
</dbReference>
<dbReference type="Proteomes" id="UP000288716">
    <property type="component" value="Unassembled WGS sequence"/>
</dbReference>
<sequence length="192" mass="21993">MEIIGQFNKGFVVTKYKSDLFIIDQHASDEKYNFEDLCATTVLKTQPLIHPLDLELGAFQESVLYNNITCFSKSGFQFQFDEKLAPGKRAKLISVPMSKDWVFGKEDIEEMLHEIIESGTIPSNYRPSRVKQMLASRACRKSIMIGDVLTTRQMKKLVENMSTLCNPWTCAHGRPSIRHLFNENHIAFDSLL</sequence>
<keyword evidence="2" id="KW-0378">Hydrolase</keyword>
<dbReference type="PANTHER" id="PTHR10073:SF52">
    <property type="entry name" value="MISMATCH REPAIR ENDONUCLEASE PMS2"/>
    <property type="match status" value="1"/>
</dbReference>
<dbReference type="GO" id="GO:0005524">
    <property type="term" value="F:ATP binding"/>
    <property type="evidence" value="ECO:0007669"/>
    <property type="project" value="InterPro"/>
</dbReference>